<dbReference type="Proteomes" id="UP000035932">
    <property type="component" value="Unassembled WGS sequence"/>
</dbReference>
<dbReference type="PROSITE" id="PS51318">
    <property type="entry name" value="TAT"/>
    <property type="match status" value="1"/>
</dbReference>
<dbReference type="PATRIC" id="fig|66430.4.peg.997"/>
<evidence type="ECO:0000256" key="8">
    <source>
        <dbReference type="SAM" id="SignalP"/>
    </source>
</evidence>
<feature type="compositionally biased region" description="Gly residues" evidence="7">
    <location>
        <begin position="32"/>
        <end position="47"/>
    </location>
</feature>
<evidence type="ECO:0000256" key="6">
    <source>
        <dbReference type="RuleBase" id="RU361161"/>
    </source>
</evidence>
<dbReference type="InterPro" id="IPR017853">
    <property type="entry name" value="GH"/>
</dbReference>
<evidence type="ECO:0000256" key="2">
    <source>
        <dbReference type="ARBA" id="ARBA00005336"/>
    </source>
</evidence>
<protein>
    <recommendedName>
        <fullName evidence="3">beta-N-acetylhexosaminidase</fullName>
        <ecNumber evidence="3">3.2.1.52</ecNumber>
    </recommendedName>
</protein>
<comment type="similarity">
    <text evidence="2 6">Belongs to the glycosyl hydrolase 3 family.</text>
</comment>
<evidence type="ECO:0000256" key="4">
    <source>
        <dbReference type="ARBA" id="ARBA00022801"/>
    </source>
</evidence>
<evidence type="ECO:0000259" key="9">
    <source>
        <dbReference type="Pfam" id="PF00933"/>
    </source>
</evidence>
<feature type="region of interest" description="Disordered" evidence="7">
    <location>
        <begin position="32"/>
        <end position="60"/>
    </location>
</feature>
<dbReference type="EMBL" id="LFML01000122">
    <property type="protein sequence ID" value="KMO94899.1"/>
    <property type="molecule type" value="Genomic_DNA"/>
</dbReference>
<dbReference type="SUPFAM" id="SSF52279">
    <property type="entry name" value="Beta-D-glucan exohydrolase, C-terminal domain"/>
    <property type="match status" value="1"/>
</dbReference>
<keyword evidence="12" id="KW-1185">Reference proteome</keyword>
<dbReference type="Gene3D" id="3.40.50.1700">
    <property type="entry name" value="Glycoside hydrolase family 3 C-terminal domain"/>
    <property type="match status" value="1"/>
</dbReference>
<evidence type="ECO:0000313" key="11">
    <source>
        <dbReference type="EMBL" id="KMO94899.1"/>
    </source>
</evidence>
<sequence>MSYHASRRSLLTAAALAAVTAAGVASYAAAGDPGGEGGGPRPGGGAADDGRPGDRAPGQAPDRAALLRLMAGMSLAEKVGQLFVSRAYGHSATDPDAADAEQNQKLFGVRTAAELVSRFHVGGIIYFSWAHNTRDPQQIAELSAALQRAAAAAGSGVPLLLSTDQEHGAVARIGKPATLLPGAMALGARHGAGAAAAGGTGTGAGAGAGTGTGGTAAGSDSGSGPASDPAATAEARRAARIAGAELAAMGIRQDYAPVADVNVNPANPVIGVRSFGSDPQAVAALVAAQVRGYQGAGVAATAKHFPGHGDTETDSHVGLPVMRHSRAQWEELDEPPFRAAVEAGVDAVMTAHIVFPALDPSGDPATLSRPIVTGILRERLGFRGVVVTDALDMAGVRQKYGDDRVPVLALKAGCDQLLNPPDLGLAHRSVLAAVEAGELTQARIEESVLRILELKSRRGLFDAAHTAAGRTDALVGIPAHLAAADEIAAGTTTLLANPVKLLPLDPVAAPRVLVTGTDPASPSGTTGPPTAVLARELAALGCRATAVPPARAVAAAPGNAAVLVCTYNVPEGDDPQRTLVTELLATGVPVVVVAIRNPYDPARLPACAAELATYTWTDVEMRAAARVVTGAVRPTGRLPVPVPGRYPLGHGLSYD</sequence>
<keyword evidence="5 6" id="KW-0326">Glycosidase</keyword>
<dbReference type="OrthoDB" id="9805821at2"/>
<dbReference type="Gene3D" id="3.20.20.300">
    <property type="entry name" value="Glycoside hydrolase, family 3, N-terminal domain"/>
    <property type="match status" value="1"/>
</dbReference>
<keyword evidence="4 6" id="KW-0378">Hydrolase</keyword>
<dbReference type="InterPro" id="IPR002772">
    <property type="entry name" value="Glyco_hydro_3_C"/>
</dbReference>
<evidence type="ECO:0000256" key="7">
    <source>
        <dbReference type="SAM" id="MobiDB-lite"/>
    </source>
</evidence>
<comment type="catalytic activity">
    <reaction evidence="1">
        <text>Hydrolysis of terminal non-reducing N-acetyl-D-hexosamine residues in N-acetyl-beta-D-hexosaminides.</text>
        <dbReference type="EC" id="3.2.1.52"/>
    </reaction>
</comment>
<dbReference type="InterPro" id="IPR019800">
    <property type="entry name" value="Glyco_hydro_3_AS"/>
</dbReference>
<dbReference type="InterPro" id="IPR036881">
    <property type="entry name" value="Glyco_hydro_3_C_sf"/>
</dbReference>
<dbReference type="PANTHER" id="PTHR30480:SF13">
    <property type="entry name" value="BETA-HEXOSAMINIDASE"/>
    <property type="match status" value="1"/>
</dbReference>
<feature type="domain" description="Glycoside hydrolase family 3 N-terminal" evidence="9">
    <location>
        <begin position="75"/>
        <end position="454"/>
    </location>
</feature>
<dbReference type="Pfam" id="PF00933">
    <property type="entry name" value="Glyco_hydro_3"/>
    <property type="match status" value="1"/>
</dbReference>
<reference evidence="11 12" key="1">
    <citation type="submission" date="2015-06" db="EMBL/GenBank/DDBJ databases">
        <title>Recapitulation of the evolution of biosynthetic gene clusters reveals hidden chemical diversity on bacterial genomes.</title>
        <authorList>
            <person name="Cruz-Morales P."/>
            <person name="Martinez-Guerrero C."/>
            <person name="Morales-Escalante M.A."/>
            <person name="Yanez-Guerra L.A."/>
            <person name="Kopp J.F."/>
            <person name="Feldmann J."/>
            <person name="Ramos-Aboites H.E."/>
            <person name="Barona-Gomez F."/>
        </authorList>
    </citation>
    <scope>NUCLEOTIDE SEQUENCE [LARGE SCALE GENOMIC DNA]</scope>
    <source>
        <strain evidence="11 12">ATCC 31245</strain>
    </source>
</reference>
<comment type="caution">
    <text evidence="11">The sequence shown here is derived from an EMBL/GenBank/DDBJ whole genome shotgun (WGS) entry which is preliminary data.</text>
</comment>
<dbReference type="InterPro" id="IPR006311">
    <property type="entry name" value="TAT_signal"/>
</dbReference>
<organism evidence="11 12">
    <name type="scientific">Streptomyces roseus</name>
    <dbReference type="NCBI Taxonomy" id="66430"/>
    <lineage>
        <taxon>Bacteria</taxon>
        <taxon>Bacillati</taxon>
        <taxon>Actinomycetota</taxon>
        <taxon>Actinomycetes</taxon>
        <taxon>Kitasatosporales</taxon>
        <taxon>Streptomycetaceae</taxon>
        <taxon>Streptomyces</taxon>
    </lineage>
</organism>
<accession>A0A0J6XI79</accession>
<feature type="signal peptide" evidence="8">
    <location>
        <begin position="1"/>
        <end position="30"/>
    </location>
</feature>
<keyword evidence="8" id="KW-0732">Signal</keyword>
<dbReference type="InterPro" id="IPR036962">
    <property type="entry name" value="Glyco_hydro_3_N_sf"/>
</dbReference>
<feature type="chain" id="PRO_5005284184" description="beta-N-acetylhexosaminidase" evidence="8">
    <location>
        <begin position="31"/>
        <end position="655"/>
    </location>
</feature>
<proteinExistence type="inferred from homology"/>
<name>A0A0J6XI79_9ACTN</name>
<dbReference type="PANTHER" id="PTHR30480">
    <property type="entry name" value="BETA-HEXOSAMINIDASE-RELATED"/>
    <property type="match status" value="1"/>
</dbReference>
<dbReference type="SUPFAM" id="SSF51445">
    <property type="entry name" value="(Trans)glycosidases"/>
    <property type="match status" value="1"/>
</dbReference>
<gene>
    <name evidence="11" type="ORF">ACS04_27230</name>
</gene>
<dbReference type="STRING" id="66430.ACS04_27230"/>
<feature type="domain" description="Glycoside hydrolase family 3 C-terminal" evidence="10">
    <location>
        <begin position="493"/>
        <end position="644"/>
    </location>
</feature>
<dbReference type="Pfam" id="PF01915">
    <property type="entry name" value="Glyco_hydro_3_C"/>
    <property type="match status" value="1"/>
</dbReference>
<dbReference type="AlphaFoldDB" id="A0A0J6XI79"/>
<dbReference type="InterPro" id="IPR001764">
    <property type="entry name" value="Glyco_hydro_3_N"/>
</dbReference>
<evidence type="ECO:0000256" key="3">
    <source>
        <dbReference type="ARBA" id="ARBA00012663"/>
    </source>
</evidence>
<evidence type="ECO:0000256" key="5">
    <source>
        <dbReference type="ARBA" id="ARBA00023295"/>
    </source>
</evidence>
<dbReference type="GO" id="GO:0009254">
    <property type="term" value="P:peptidoglycan turnover"/>
    <property type="evidence" value="ECO:0007669"/>
    <property type="project" value="TreeGrafter"/>
</dbReference>
<dbReference type="GO" id="GO:0005975">
    <property type="term" value="P:carbohydrate metabolic process"/>
    <property type="evidence" value="ECO:0007669"/>
    <property type="project" value="InterPro"/>
</dbReference>
<dbReference type="RefSeq" id="WP_048479446.1">
    <property type="nucleotide sequence ID" value="NZ_JBIRUD010000004.1"/>
</dbReference>
<dbReference type="InterPro" id="IPR050226">
    <property type="entry name" value="NagZ_Beta-hexosaminidase"/>
</dbReference>
<feature type="compositionally biased region" description="Low complexity" evidence="7">
    <location>
        <begin position="217"/>
        <end position="233"/>
    </location>
</feature>
<evidence type="ECO:0000259" key="10">
    <source>
        <dbReference type="Pfam" id="PF01915"/>
    </source>
</evidence>
<evidence type="ECO:0000256" key="1">
    <source>
        <dbReference type="ARBA" id="ARBA00001231"/>
    </source>
</evidence>
<dbReference type="EC" id="3.2.1.52" evidence="3"/>
<evidence type="ECO:0000313" key="12">
    <source>
        <dbReference type="Proteomes" id="UP000035932"/>
    </source>
</evidence>
<dbReference type="GO" id="GO:0004563">
    <property type="term" value="F:beta-N-acetylhexosaminidase activity"/>
    <property type="evidence" value="ECO:0007669"/>
    <property type="project" value="UniProtKB-EC"/>
</dbReference>
<feature type="region of interest" description="Disordered" evidence="7">
    <location>
        <begin position="211"/>
        <end position="234"/>
    </location>
</feature>
<dbReference type="PROSITE" id="PS00775">
    <property type="entry name" value="GLYCOSYL_HYDROL_F3"/>
    <property type="match status" value="1"/>
</dbReference>